<feature type="region of interest" description="Disordered" evidence="1">
    <location>
        <begin position="596"/>
        <end position="631"/>
    </location>
</feature>
<dbReference type="AlphaFoldDB" id="A0A1I8F3V0"/>
<name>A0A1I8F3V0_9PLAT</name>
<feature type="compositionally biased region" description="Acidic residues" evidence="1">
    <location>
        <begin position="597"/>
        <end position="609"/>
    </location>
</feature>
<feature type="transmembrane region" description="Helical" evidence="2">
    <location>
        <begin position="331"/>
        <end position="359"/>
    </location>
</feature>
<feature type="transmembrane region" description="Helical" evidence="2">
    <location>
        <begin position="399"/>
        <end position="426"/>
    </location>
</feature>
<dbReference type="Proteomes" id="UP000095280">
    <property type="component" value="Unplaced"/>
</dbReference>
<evidence type="ECO:0000313" key="3">
    <source>
        <dbReference type="Proteomes" id="UP000095280"/>
    </source>
</evidence>
<feature type="compositionally biased region" description="Polar residues" evidence="1">
    <location>
        <begin position="176"/>
        <end position="186"/>
    </location>
</feature>
<keyword evidence="2" id="KW-0812">Transmembrane</keyword>
<proteinExistence type="predicted"/>
<keyword evidence="2" id="KW-1133">Transmembrane helix</keyword>
<feature type="region of interest" description="Disordered" evidence="1">
    <location>
        <begin position="530"/>
        <end position="556"/>
    </location>
</feature>
<dbReference type="WBParaSite" id="maker-unitig_19572-snap-gene-0.2-mRNA-1">
    <property type="protein sequence ID" value="maker-unitig_19572-snap-gene-0.2-mRNA-1"/>
    <property type="gene ID" value="maker-unitig_19572-snap-gene-0.2"/>
</dbReference>
<feature type="transmembrane region" description="Helical" evidence="2">
    <location>
        <begin position="365"/>
        <end position="387"/>
    </location>
</feature>
<accession>A0A1I8F3V0</accession>
<feature type="transmembrane region" description="Helical" evidence="2">
    <location>
        <begin position="432"/>
        <end position="461"/>
    </location>
</feature>
<sequence>CFNESEISGPSRRTSRGRYIDNLPVFVRGAPLPHWLVETDFRSSNGEKGRRNRILQEGHHGRKNALVALRGSQISSRRILVTNLEVFETPLDMMNCLTMHHPPMGPENADYWEDLYSFDGSGQPQEPPVFTQTHPQFTLPLTARLCAPDERFLQEDWDVEACGDWRDHEGHHHSGSTKQAQASPSLRSIREGKAATSERSPGPNQRLELQACGDFRVDNDTGEVIHYPDFGRSYGLAVDMQNCQFVCAVSRECKAFEFSQNSFCRLHFISYSLNTMYAVRERHRLWQKVRHHDHFEPVHVEQPVPPVLPNAAGPAGRDRLLPNEMKKIEKFLIANLFVAPFVTLFVEPSVALIVAAVLWRCLWALFMALFVGLFVLLFVALFVALFVEPSVALIPSVAADLCAVWALFVTLLFVALFMALFVALFVEPSVALIVALFVALFVTLIVALFVALFVTLFAALFVAPFVELLAALFVGAFVELACSAVLESQPQIGQQSRVLFRPRADPGSAASSIPHHIAAILGGSSAAKSKPRNAAQKQRQQVSDPQPAAPAAAPQAVTSSAAEELQLLWASALGPLQPGGLLLPTTGLALLVRDEENSMEDDEAEDEEDRSSSANCSAGPHSAGSDGGEDATGKYRCVRCCKLFSTPHGLEVH</sequence>
<keyword evidence="2" id="KW-0472">Membrane</keyword>
<keyword evidence="3" id="KW-1185">Reference proteome</keyword>
<evidence type="ECO:0000313" key="4">
    <source>
        <dbReference type="WBParaSite" id="maker-unitig_19572-snap-gene-0.2-mRNA-1"/>
    </source>
</evidence>
<feature type="region of interest" description="Disordered" evidence="1">
    <location>
        <begin position="168"/>
        <end position="206"/>
    </location>
</feature>
<feature type="compositionally biased region" description="Low complexity" evidence="1">
    <location>
        <begin position="540"/>
        <end position="556"/>
    </location>
</feature>
<protein>
    <submittedName>
        <fullName evidence="4">Apple domain-containing protein</fullName>
    </submittedName>
</protein>
<reference evidence="4" key="1">
    <citation type="submission" date="2016-11" db="UniProtKB">
        <authorList>
            <consortium name="WormBaseParasite"/>
        </authorList>
    </citation>
    <scope>IDENTIFICATION</scope>
</reference>
<evidence type="ECO:0000256" key="2">
    <source>
        <dbReference type="SAM" id="Phobius"/>
    </source>
</evidence>
<organism evidence="3 4">
    <name type="scientific">Macrostomum lignano</name>
    <dbReference type="NCBI Taxonomy" id="282301"/>
    <lineage>
        <taxon>Eukaryota</taxon>
        <taxon>Metazoa</taxon>
        <taxon>Spiralia</taxon>
        <taxon>Lophotrochozoa</taxon>
        <taxon>Platyhelminthes</taxon>
        <taxon>Rhabditophora</taxon>
        <taxon>Macrostomorpha</taxon>
        <taxon>Macrostomida</taxon>
        <taxon>Macrostomidae</taxon>
        <taxon>Macrostomum</taxon>
    </lineage>
</organism>
<evidence type="ECO:0000256" key="1">
    <source>
        <dbReference type="SAM" id="MobiDB-lite"/>
    </source>
</evidence>